<comment type="caution">
    <text evidence="3">The sequence shown here is derived from an EMBL/GenBank/DDBJ whole genome shotgun (WGS) entry which is preliminary data.</text>
</comment>
<dbReference type="OrthoDB" id="3777260at2759"/>
<gene>
    <name evidence="3" type="ORF">GQ43DRAFT_466900</name>
</gene>
<accession>A0A9P4ML89</accession>
<proteinExistence type="predicted"/>
<feature type="compositionally biased region" description="Polar residues" evidence="2">
    <location>
        <begin position="157"/>
        <end position="167"/>
    </location>
</feature>
<evidence type="ECO:0000313" key="4">
    <source>
        <dbReference type="Proteomes" id="UP000799536"/>
    </source>
</evidence>
<dbReference type="Proteomes" id="UP000799536">
    <property type="component" value="Unassembled WGS sequence"/>
</dbReference>
<name>A0A9P4ML89_9PLEO</name>
<feature type="region of interest" description="Disordered" evidence="2">
    <location>
        <begin position="23"/>
        <end position="45"/>
    </location>
</feature>
<feature type="region of interest" description="Disordered" evidence="2">
    <location>
        <begin position="143"/>
        <end position="167"/>
    </location>
</feature>
<reference evidence="3" key="1">
    <citation type="journal article" date="2020" name="Stud. Mycol.">
        <title>101 Dothideomycetes genomes: a test case for predicting lifestyles and emergence of pathogens.</title>
        <authorList>
            <person name="Haridas S."/>
            <person name="Albert R."/>
            <person name="Binder M."/>
            <person name="Bloem J."/>
            <person name="Labutti K."/>
            <person name="Salamov A."/>
            <person name="Andreopoulos B."/>
            <person name="Baker S."/>
            <person name="Barry K."/>
            <person name="Bills G."/>
            <person name="Bluhm B."/>
            <person name="Cannon C."/>
            <person name="Castanera R."/>
            <person name="Culley D."/>
            <person name="Daum C."/>
            <person name="Ezra D."/>
            <person name="Gonzalez J."/>
            <person name="Henrissat B."/>
            <person name="Kuo A."/>
            <person name="Liang C."/>
            <person name="Lipzen A."/>
            <person name="Lutzoni F."/>
            <person name="Magnuson J."/>
            <person name="Mondo S."/>
            <person name="Nolan M."/>
            <person name="Ohm R."/>
            <person name="Pangilinan J."/>
            <person name="Park H.-J."/>
            <person name="Ramirez L."/>
            <person name="Alfaro M."/>
            <person name="Sun H."/>
            <person name="Tritt A."/>
            <person name="Yoshinaga Y."/>
            <person name="Zwiers L.-H."/>
            <person name="Turgeon B."/>
            <person name="Goodwin S."/>
            <person name="Spatafora J."/>
            <person name="Crous P."/>
            <person name="Grigoriev I."/>
        </authorList>
    </citation>
    <scope>NUCLEOTIDE SEQUENCE</scope>
    <source>
        <strain evidence="3">ATCC 74209</strain>
    </source>
</reference>
<feature type="coiled-coil region" evidence="1">
    <location>
        <begin position="339"/>
        <end position="366"/>
    </location>
</feature>
<keyword evidence="1" id="KW-0175">Coiled coil</keyword>
<protein>
    <submittedName>
        <fullName evidence="3">Uncharacterized protein</fullName>
    </submittedName>
</protein>
<dbReference type="EMBL" id="ML994320">
    <property type="protein sequence ID" value="KAF2196809.1"/>
    <property type="molecule type" value="Genomic_DNA"/>
</dbReference>
<organism evidence="3 4">
    <name type="scientific">Delitschia confertaspora ATCC 74209</name>
    <dbReference type="NCBI Taxonomy" id="1513339"/>
    <lineage>
        <taxon>Eukaryota</taxon>
        <taxon>Fungi</taxon>
        <taxon>Dikarya</taxon>
        <taxon>Ascomycota</taxon>
        <taxon>Pezizomycotina</taxon>
        <taxon>Dothideomycetes</taxon>
        <taxon>Pleosporomycetidae</taxon>
        <taxon>Pleosporales</taxon>
        <taxon>Delitschiaceae</taxon>
        <taxon>Delitschia</taxon>
    </lineage>
</organism>
<evidence type="ECO:0000313" key="3">
    <source>
        <dbReference type="EMBL" id="KAF2196809.1"/>
    </source>
</evidence>
<evidence type="ECO:0000256" key="2">
    <source>
        <dbReference type="SAM" id="MobiDB-lite"/>
    </source>
</evidence>
<dbReference type="AlphaFoldDB" id="A0A9P4ML89"/>
<keyword evidence="4" id="KW-1185">Reference proteome</keyword>
<evidence type="ECO:0000256" key="1">
    <source>
        <dbReference type="SAM" id="Coils"/>
    </source>
</evidence>
<sequence>MANSNLLLNVDLMIFDDDSVQSSGESHWTAHTPASSTIDDSLTEARKPAISSRDELPSGWLVDCAPPVPPILTNDPFRNLLPVTRSPELATSVHEDLSKPTTIASSAKVTLRESAIDHCAFSKSRNASIGGVGAEDFHKYGWHPPSRSRLVHESTDENGSSTDNRSYVSSEMMKMEEALKKVRAERDDLITEKKPTRCRCSRKYSEFIQTLSDNQERLAKLVEEFGFMTEEKQMLVDQAQRACLDRSVDKGSADVELIAVKKEKKALADQIRALSLDRSADERIANLEQKLELSLAEKEDLILSLSDIQRELDSVTGQLDSKAQHTGLLTNQLRDMPRISLTMNKVQDLEDKLRQKTAENSRLRYENSLTERRLQSSQTQVDALSEGGSWKFLRGAAHLVKPAKSTKLPPNVFDCIHCYVKNMTCDRENECVNCRAETTTCVRWKCSFVHKLKNCEAPCQFTHNPDGWLVFQNARVEW</sequence>